<keyword evidence="1" id="KW-1133">Transmembrane helix</keyword>
<reference evidence="4 5" key="1">
    <citation type="journal article" date="2013" name="Genome Announc.">
        <title>Draft Genome Sequence of Cyclobacterium qasimii Strain M12-11BT, Isolated from Arctic Marine Sediment.</title>
        <authorList>
            <person name="Shivaji S."/>
            <person name="Ara S."/>
            <person name="Singh A."/>
            <person name="Kumar Pinnaka A."/>
        </authorList>
    </citation>
    <scope>NUCLEOTIDE SEQUENCE [LARGE SCALE GENOMIC DNA]</scope>
    <source>
        <strain evidence="4 5">M12-11B</strain>
    </source>
</reference>
<feature type="transmembrane region" description="Helical" evidence="1">
    <location>
        <begin position="21"/>
        <end position="40"/>
    </location>
</feature>
<evidence type="ECO:0000259" key="3">
    <source>
        <dbReference type="Pfam" id="PF16344"/>
    </source>
</evidence>
<evidence type="ECO:0000313" key="4">
    <source>
        <dbReference type="EMBL" id="EPR69622.1"/>
    </source>
</evidence>
<keyword evidence="1" id="KW-0472">Membrane</keyword>
<sequence>MDSNRYVYTSGNGRLENRIRLFLGGSILALFSLVLVYAFMTVDYNKPIAQETKSDEWIIKTNPKGQKSTLMLSDGSNVVLNAESELRFKREFGQSHREIYLTGEAFFEVASDSLLPFRVHSGDLITTALGTSFNINSYKENWVQVQLATGKVRVSNISEKNQAVDLVPGEEVVIGNDSQLIKSKFDLNKAFYWKEGVLGFEKVPFEEVVQSLERWYAVDIQVKKPPSSSVKISGEFKKTPI</sequence>
<evidence type="ECO:0000259" key="2">
    <source>
        <dbReference type="Pfam" id="PF04773"/>
    </source>
</evidence>
<dbReference type="RefSeq" id="WP_020889141.1">
    <property type="nucleotide sequence ID" value="NZ_ATNM01000064.1"/>
</dbReference>
<dbReference type="Proteomes" id="UP000014974">
    <property type="component" value="Unassembled WGS sequence"/>
</dbReference>
<dbReference type="AlphaFoldDB" id="S7VJF1"/>
<accession>S7VJF1</accession>
<dbReference type="Gene3D" id="2.60.120.1440">
    <property type="match status" value="1"/>
</dbReference>
<evidence type="ECO:0000313" key="5">
    <source>
        <dbReference type="Proteomes" id="UP000014974"/>
    </source>
</evidence>
<keyword evidence="1" id="KW-0812">Transmembrane</keyword>
<gene>
    <name evidence="4" type="ORF">ADICYQ_1407</name>
</gene>
<dbReference type="Pfam" id="PF16344">
    <property type="entry name" value="FecR_C"/>
    <property type="match status" value="1"/>
</dbReference>
<proteinExistence type="predicted"/>
<dbReference type="InterPro" id="IPR012373">
    <property type="entry name" value="Ferrdict_sens_TM"/>
</dbReference>
<comment type="caution">
    <text evidence="4">The sequence shown here is derived from an EMBL/GenBank/DDBJ whole genome shotgun (WGS) entry which is preliminary data.</text>
</comment>
<name>S7VJF1_9BACT</name>
<feature type="domain" description="FecR protein" evidence="2">
    <location>
        <begin position="61"/>
        <end position="153"/>
    </location>
</feature>
<dbReference type="InterPro" id="IPR006860">
    <property type="entry name" value="FecR"/>
</dbReference>
<organism evidence="4 5">
    <name type="scientific">Cyclobacterium qasimii M12-11B</name>
    <dbReference type="NCBI Taxonomy" id="641524"/>
    <lineage>
        <taxon>Bacteria</taxon>
        <taxon>Pseudomonadati</taxon>
        <taxon>Bacteroidota</taxon>
        <taxon>Cytophagia</taxon>
        <taxon>Cytophagales</taxon>
        <taxon>Cyclobacteriaceae</taxon>
        <taxon>Cyclobacterium</taxon>
    </lineage>
</organism>
<dbReference type="GO" id="GO:0016989">
    <property type="term" value="F:sigma factor antagonist activity"/>
    <property type="evidence" value="ECO:0007669"/>
    <property type="project" value="TreeGrafter"/>
</dbReference>
<protein>
    <submittedName>
        <fullName evidence="4">Putative anti-sigma factor</fullName>
    </submittedName>
</protein>
<dbReference type="Pfam" id="PF04773">
    <property type="entry name" value="FecR"/>
    <property type="match status" value="1"/>
</dbReference>
<feature type="domain" description="Protein FecR C-terminal" evidence="3">
    <location>
        <begin position="200"/>
        <end position="238"/>
    </location>
</feature>
<evidence type="ECO:0000256" key="1">
    <source>
        <dbReference type="SAM" id="Phobius"/>
    </source>
</evidence>
<dbReference type="eggNOG" id="COG3712">
    <property type="taxonomic scope" value="Bacteria"/>
</dbReference>
<dbReference type="EMBL" id="ATNM01000064">
    <property type="protein sequence ID" value="EPR69622.1"/>
    <property type="molecule type" value="Genomic_DNA"/>
</dbReference>
<dbReference type="STRING" id="641524.ADICYQ_1407"/>
<dbReference type="PANTHER" id="PTHR30273:SF2">
    <property type="entry name" value="PROTEIN FECR"/>
    <property type="match status" value="1"/>
</dbReference>
<dbReference type="Gene3D" id="3.55.50.30">
    <property type="match status" value="1"/>
</dbReference>
<dbReference type="InterPro" id="IPR032508">
    <property type="entry name" value="FecR_C"/>
</dbReference>
<dbReference type="PANTHER" id="PTHR30273">
    <property type="entry name" value="PERIPLASMIC SIGNAL SENSOR AND SIGMA FACTOR ACTIVATOR FECR-RELATED"/>
    <property type="match status" value="1"/>
</dbReference>
<dbReference type="OrthoDB" id="1099916at2"/>